<protein>
    <submittedName>
        <fullName evidence="2">Phospholipase D-like domain-containing protein</fullName>
    </submittedName>
</protein>
<dbReference type="Proteomes" id="UP001162741">
    <property type="component" value="Chromosome"/>
</dbReference>
<evidence type="ECO:0000313" key="3">
    <source>
        <dbReference type="Proteomes" id="UP001162741"/>
    </source>
</evidence>
<organism evidence="2 3">
    <name type="scientific">Chitinophaga horti</name>
    <dbReference type="NCBI Taxonomy" id="2920382"/>
    <lineage>
        <taxon>Bacteria</taxon>
        <taxon>Pseudomonadati</taxon>
        <taxon>Bacteroidota</taxon>
        <taxon>Chitinophagia</taxon>
        <taxon>Chitinophagales</taxon>
        <taxon>Chitinophagaceae</taxon>
        <taxon>Chitinophaga</taxon>
    </lineage>
</organism>
<dbReference type="InterPro" id="IPR025202">
    <property type="entry name" value="PLD-like_dom"/>
</dbReference>
<keyword evidence="3" id="KW-1185">Reference proteome</keyword>
<name>A0ABY6J2C0_9BACT</name>
<dbReference type="SUPFAM" id="SSF56024">
    <property type="entry name" value="Phospholipase D/nuclease"/>
    <property type="match status" value="1"/>
</dbReference>
<proteinExistence type="predicted"/>
<accession>A0ABY6J2C0</accession>
<dbReference type="Gene3D" id="3.30.870.10">
    <property type="entry name" value="Endonuclease Chain A"/>
    <property type="match status" value="1"/>
</dbReference>
<evidence type="ECO:0000313" key="2">
    <source>
        <dbReference type="EMBL" id="UYQ93814.1"/>
    </source>
</evidence>
<dbReference type="Pfam" id="PF13091">
    <property type="entry name" value="PLDc_2"/>
    <property type="match status" value="1"/>
</dbReference>
<evidence type="ECO:0000259" key="1">
    <source>
        <dbReference type="Pfam" id="PF13091"/>
    </source>
</evidence>
<reference evidence="2" key="1">
    <citation type="submission" date="2022-10" db="EMBL/GenBank/DDBJ databases">
        <title>Chitinophaga sp. nov., isolated from soil.</title>
        <authorList>
            <person name="Jeon C.O."/>
        </authorList>
    </citation>
    <scope>NUCLEOTIDE SEQUENCE</scope>
    <source>
        <strain evidence="2">R8</strain>
    </source>
</reference>
<dbReference type="EMBL" id="CP107006">
    <property type="protein sequence ID" value="UYQ93814.1"/>
    <property type="molecule type" value="Genomic_DNA"/>
</dbReference>
<dbReference type="RefSeq" id="WP_264281814.1">
    <property type="nucleotide sequence ID" value="NZ_CP107006.1"/>
</dbReference>
<gene>
    <name evidence="2" type="ORF">MKQ68_01730</name>
</gene>
<sequence length="213" mass="24705">MGQHDQNIQLHHKICLIDQLTIINGSYNWSYSACNNEENIMILTIEANNSADSTIIESIYRRHGFLCKNGSQRIDRFETLGYYQTHNRDFSITLSKLDEHEIELRKLFQDRITETFHKAQGLKLGLSDEFLRQMVREGGGVNFVKRILRDEMRTNEVKSGFMKLVLLTPPRLDLSLEFQVLQPEFGILFSEEEKAFCQKLVGWGGRGEMPNMS</sequence>
<feature type="domain" description="Phospholipase D-like" evidence="1">
    <location>
        <begin position="7"/>
        <end position="44"/>
    </location>
</feature>